<proteinExistence type="inferred from homology"/>
<reference evidence="2" key="1">
    <citation type="submission" date="2022-02" db="EMBL/GenBank/DDBJ databases">
        <authorList>
            <person name="Henning P.M."/>
            <person name="McCubbin A.G."/>
            <person name="Shore J.S."/>
        </authorList>
    </citation>
    <scope>NUCLEOTIDE SEQUENCE</scope>
    <source>
        <strain evidence="2">F60SS</strain>
        <tissue evidence="2">Leaves</tissue>
    </source>
</reference>
<protein>
    <submittedName>
        <fullName evidence="2">Glutamate N-acetyltransferase</fullName>
    </submittedName>
</protein>
<keyword evidence="3" id="KW-1185">Reference proteome</keyword>
<dbReference type="EMBL" id="JAKUCV010006484">
    <property type="protein sequence ID" value="KAJ4827128.1"/>
    <property type="molecule type" value="Genomic_DNA"/>
</dbReference>
<comment type="caution">
    <text evidence="2">The sequence shown here is derived from an EMBL/GenBank/DDBJ whole genome shotgun (WGS) entry which is preliminary data.</text>
</comment>
<accession>A0A9Q0J3K4</accession>
<dbReference type="Proteomes" id="UP001141552">
    <property type="component" value="Unassembled WGS sequence"/>
</dbReference>
<dbReference type="OrthoDB" id="625231at2759"/>
<gene>
    <name evidence="2" type="primary">ARG7</name>
    <name evidence="2" type="ORF">Tsubulata_002481</name>
</gene>
<dbReference type="PANTHER" id="PTHR31929">
    <property type="entry name" value="SAUR-LIKE AUXIN-RESPONSIVE PROTEIN FAMILY-RELATED"/>
    <property type="match status" value="1"/>
</dbReference>
<dbReference type="AlphaFoldDB" id="A0A9Q0J3K4"/>
<comment type="similarity">
    <text evidence="1">Belongs to the ARG7 family.</text>
</comment>
<dbReference type="InterPro" id="IPR003676">
    <property type="entry name" value="SAUR_fam"/>
</dbReference>
<dbReference type="Pfam" id="PF02519">
    <property type="entry name" value="Auxin_inducible"/>
    <property type="match status" value="1"/>
</dbReference>
<evidence type="ECO:0000313" key="2">
    <source>
        <dbReference type="EMBL" id="KAJ4827128.1"/>
    </source>
</evidence>
<evidence type="ECO:0000313" key="3">
    <source>
        <dbReference type="Proteomes" id="UP001141552"/>
    </source>
</evidence>
<reference evidence="2" key="2">
    <citation type="journal article" date="2023" name="Plants (Basel)">
        <title>Annotation of the Turnera subulata (Passifloraceae) Draft Genome Reveals the S-Locus Evolved after the Divergence of Turneroideae from Passifloroideae in a Stepwise Manner.</title>
        <authorList>
            <person name="Henning P.M."/>
            <person name="Roalson E.H."/>
            <person name="Mir W."/>
            <person name="McCubbin A.G."/>
            <person name="Shore J.S."/>
        </authorList>
    </citation>
    <scope>NUCLEOTIDE SEQUENCE</scope>
    <source>
        <strain evidence="2">F60SS</strain>
    </source>
</reference>
<sequence length="95" mass="10835">VPKGYLAVYVGEDQKNRFIIPISYLNQPLFQELLNQAGYDHRVGGLTIPAEKIFLLMSSLCSNRASQQFCIVELRRVVLCTDFFTQNKSAAFYLL</sequence>
<organism evidence="2 3">
    <name type="scientific">Turnera subulata</name>
    <dbReference type="NCBI Taxonomy" id="218843"/>
    <lineage>
        <taxon>Eukaryota</taxon>
        <taxon>Viridiplantae</taxon>
        <taxon>Streptophyta</taxon>
        <taxon>Embryophyta</taxon>
        <taxon>Tracheophyta</taxon>
        <taxon>Spermatophyta</taxon>
        <taxon>Magnoliopsida</taxon>
        <taxon>eudicotyledons</taxon>
        <taxon>Gunneridae</taxon>
        <taxon>Pentapetalae</taxon>
        <taxon>rosids</taxon>
        <taxon>fabids</taxon>
        <taxon>Malpighiales</taxon>
        <taxon>Passifloraceae</taxon>
        <taxon>Turnera</taxon>
    </lineage>
</organism>
<name>A0A9Q0J3K4_9ROSI</name>
<dbReference type="GO" id="GO:0009733">
    <property type="term" value="P:response to auxin"/>
    <property type="evidence" value="ECO:0007669"/>
    <property type="project" value="InterPro"/>
</dbReference>
<feature type="non-terminal residue" evidence="2">
    <location>
        <position position="1"/>
    </location>
</feature>
<evidence type="ECO:0000256" key="1">
    <source>
        <dbReference type="ARBA" id="ARBA00006974"/>
    </source>
</evidence>